<evidence type="ECO:0000313" key="2">
    <source>
        <dbReference type="Proteomes" id="UP000050761"/>
    </source>
</evidence>
<dbReference type="WBParaSite" id="HPBE_0002411501-mRNA-1">
    <property type="protein sequence ID" value="HPBE_0002411501-mRNA-1"/>
    <property type="gene ID" value="HPBE_0002411501"/>
</dbReference>
<accession>A0A3P8H946</accession>
<protein>
    <submittedName>
        <fullName evidence="3">SANT domain-containing protein</fullName>
    </submittedName>
</protein>
<name>A0A183GN45_HELPZ</name>
<sequence>MRSVCELSSFNCAGPLINTLNIHSCLTLDIQCFSYGCEAGRHLRGHNYELRDPLGGRTFDSKGSWGATEECKLLAAAYRFKLGNWYAVLCTTIPYRYRPIGQVQEYYDRFFIRGPLGQFALRLLNWLVSRFL</sequence>
<keyword evidence="2" id="KW-1185">Reference proteome</keyword>
<gene>
    <name evidence="1" type="ORF">HPBE_LOCUS24114</name>
</gene>
<evidence type="ECO:0000313" key="3">
    <source>
        <dbReference type="WBParaSite" id="HPBE_0002411501-mRNA-1"/>
    </source>
</evidence>
<reference evidence="1 2" key="1">
    <citation type="submission" date="2018-11" db="EMBL/GenBank/DDBJ databases">
        <authorList>
            <consortium name="Pathogen Informatics"/>
        </authorList>
    </citation>
    <scope>NUCLEOTIDE SEQUENCE [LARGE SCALE GENOMIC DNA]</scope>
</reference>
<reference evidence="3" key="2">
    <citation type="submission" date="2019-09" db="UniProtKB">
        <authorList>
            <consortium name="WormBaseParasite"/>
        </authorList>
    </citation>
    <scope>IDENTIFICATION</scope>
</reference>
<proteinExistence type="predicted"/>
<accession>A0A183GN45</accession>
<evidence type="ECO:0000313" key="1">
    <source>
        <dbReference type="EMBL" id="VDP42923.1"/>
    </source>
</evidence>
<organism evidence="2 3">
    <name type="scientific">Heligmosomoides polygyrus</name>
    <name type="common">Parasitic roundworm</name>
    <dbReference type="NCBI Taxonomy" id="6339"/>
    <lineage>
        <taxon>Eukaryota</taxon>
        <taxon>Metazoa</taxon>
        <taxon>Ecdysozoa</taxon>
        <taxon>Nematoda</taxon>
        <taxon>Chromadorea</taxon>
        <taxon>Rhabditida</taxon>
        <taxon>Rhabditina</taxon>
        <taxon>Rhabditomorpha</taxon>
        <taxon>Strongyloidea</taxon>
        <taxon>Heligmosomidae</taxon>
        <taxon>Heligmosomoides</taxon>
    </lineage>
</organism>
<dbReference type="Proteomes" id="UP000050761">
    <property type="component" value="Unassembled WGS sequence"/>
</dbReference>
<dbReference type="EMBL" id="UZAH01035864">
    <property type="protein sequence ID" value="VDP42923.1"/>
    <property type="molecule type" value="Genomic_DNA"/>
</dbReference>
<dbReference type="OrthoDB" id="270417at2759"/>
<dbReference type="AlphaFoldDB" id="A0A183GN45"/>